<organism evidence="1">
    <name type="scientific">viral metagenome</name>
    <dbReference type="NCBI Taxonomy" id="1070528"/>
    <lineage>
        <taxon>unclassified sequences</taxon>
        <taxon>metagenomes</taxon>
        <taxon>organismal metagenomes</taxon>
    </lineage>
</organism>
<protein>
    <submittedName>
        <fullName evidence="1">Uncharacterized protein</fullName>
    </submittedName>
</protein>
<proteinExistence type="predicted"/>
<dbReference type="EMBL" id="MN738916">
    <property type="protein sequence ID" value="QHT31174.1"/>
    <property type="molecule type" value="Genomic_DNA"/>
</dbReference>
<sequence>MFTVVSTRFNNDTWKENQEKREKLQIPCFYGSPQEMSPKIEYESIVFVVEMNNTQNKIEGIGLIKNRPHMDKYYKIHVDGNYNRFIYKSNYRIDRDILIRHNSYLVELLDNILFKGKTHLKRGCGFTTITDKLLKKEICKDFDIRNAIRNIFISIYKSSDIKVIESEEYSPIYENESPLNLI</sequence>
<dbReference type="AlphaFoldDB" id="A0A6C0EPQ2"/>
<reference evidence="1" key="1">
    <citation type="journal article" date="2020" name="Nature">
        <title>Giant virus diversity and host interactions through global metagenomics.</title>
        <authorList>
            <person name="Schulz F."/>
            <person name="Roux S."/>
            <person name="Paez-Espino D."/>
            <person name="Jungbluth S."/>
            <person name="Walsh D.A."/>
            <person name="Denef V.J."/>
            <person name="McMahon K.D."/>
            <person name="Konstantinidis K.T."/>
            <person name="Eloe-Fadrosh E.A."/>
            <person name="Kyrpides N.C."/>
            <person name="Woyke T."/>
        </authorList>
    </citation>
    <scope>NUCLEOTIDE SEQUENCE</scope>
    <source>
        <strain evidence="1">GVMAG-M-3300009155-2</strain>
    </source>
</reference>
<name>A0A6C0EPQ2_9ZZZZ</name>
<evidence type="ECO:0000313" key="1">
    <source>
        <dbReference type="EMBL" id="QHT31174.1"/>
    </source>
</evidence>
<accession>A0A6C0EPQ2</accession>